<proteinExistence type="predicted"/>
<evidence type="ECO:0000259" key="1">
    <source>
        <dbReference type="Pfam" id="PF12146"/>
    </source>
</evidence>
<dbReference type="InterPro" id="IPR000639">
    <property type="entry name" value="Epox_hydrolase-like"/>
</dbReference>
<dbReference type="PRINTS" id="PR00412">
    <property type="entry name" value="EPOXHYDRLASE"/>
</dbReference>
<evidence type="ECO:0000313" key="3">
    <source>
        <dbReference type="Proteomes" id="UP000799439"/>
    </source>
</evidence>
<dbReference type="PANTHER" id="PTHR43798:SF5">
    <property type="entry name" value="MONOACYLGLYCEROL LIPASE ABHD6"/>
    <property type="match status" value="1"/>
</dbReference>
<dbReference type="PANTHER" id="PTHR43798">
    <property type="entry name" value="MONOACYLGLYCEROL LIPASE"/>
    <property type="match status" value="1"/>
</dbReference>
<dbReference type="EMBL" id="ML996084">
    <property type="protein sequence ID" value="KAF2154231.1"/>
    <property type="molecule type" value="Genomic_DNA"/>
</dbReference>
<dbReference type="Pfam" id="PF12146">
    <property type="entry name" value="Hydrolase_4"/>
    <property type="match status" value="1"/>
</dbReference>
<dbReference type="InterPro" id="IPR022742">
    <property type="entry name" value="Hydrolase_4"/>
</dbReference>
<sequence>MPIVRTGFKRTYYKQWEPTEGTNVKETLLMAHGLGASNNYYTALVPILTTAGYRCITYDLHGCGLSPYGGVEQSVPSLAKDAIDLMDVLALKTVTFVGHSMSGIVGPHLAATYPDRISALILVNPVWPNKQSGAVFEDRIRTVEKSGMEPLADAIPWMAVGSNATGLQRALIRELILRNDPYGYTSLCRVIVGALEHLPKYEDVHCPTLILAGAEDKNPTVKMCETILDALSSKNKEIKVLDSVGHWTCIEAPDQAGQAIKTFLDKTQKSVPKI</sequence>
<comment type="caution">
    <text evidence="2">The sequence shown here is derived from an EMBL/GenBank/DDBJ whole genome shotgun (WGS) entry which is preliminary data.</text>
</comment>
<protein>
    <submittedName>
        <fullName evidence="2">Alpha/beta-hydrolase</fullName>
    </submittedName>
</protein>
<dbReference type="Proteomes" id="UP000799439">
    <property type="component" value="Unassembled WGS sequence"/>
</dbReference>
<name>A0A9P4J330_9PEZI</name>
<dbReference type="GO" id="GO:0016020">
    <property type="term" value="C:membrane"/>
    <property type="evidence" value="ECO:0007669"/>
    <property type="project" value="TreeGrafter"/>
</dbReference>
<dbReference type="PRINTS" id="PR00111">
    <property type="entry name" value="ABHYDROLASE"/>
</dbReference>
<keyword evidence="3" id="KW-1185">Reference proteome</keyword>
<gene>
    <name evidence="2" type="ORF">K461DRAFT_292893</name>
</gene>
<dbReference type="InterPro" id="IPR029058">
    <property type="entry name" value="AB_hydrolase_fold"/>
</dbReference>
<dbReference type="InterPro" id="IPR000073">
    <property type="entry name" value="AB_hydrolase_1"/>
</dbReference>
<organism evidence="2 3">
    <name type="scientific">Myriangium duriaei CBS 260.36</name>
    <dbReference type="NCBI Taxonomy" id="1168546"/>
    <lineage>
        <taxon>Eukaryota</taxon>
        <taxon>Fungi</taxon>
        <taxon>Dikarya</taxon>
        <taxon>Ascomycota</taxon>
        <taxon>Pezizomycotina</taxon>
        <taxon>Dothideomycetes</taxon>
        <taxon>Dothideomycetidae</taxon>
        <taxon>Myriangiales</taxon>
        <taxon>Myriangiaceae</taxon>
        <taxon>Myriangium</taxon>
    </lineage>
</organism>
<evidence type="ECO:0000313" key="2">
    <source>
        <dbReference type="EMBL" id="KAF2154231.1"/>
    </source>
</evidence>
<accession>A0A9P4J330</accession>
<dbReference type="AlphaFoldDB" id="A0A9P4J330"/>
<dbReference type="SUPFAM" id="SSF53474">
    <property type="entry name" value="alpha/beta-Hydrolases"/>
    <property type="match status" value="1"/>
</dbReference>
<dbReference type="GO" id="GO:0046464">
    <property type="term" value="P:acylglycerol catabolic process"/>
    <property type="evidence" value="ECO:0007669"/>
    <property type="project" value="TreeGrafter"/>
</dbReference>
<dbReference type="OrthoDB" id="408373at2759"/>
<feature type="domain" description="Serine aminopeptidase S33" evidence="1">
    <location>
        <begin position="23"/>
        <end position="251"/>
    </location>
</feature>
<dbReference type="Gene3D" id="3.40.50.1820">
    <property type="entry name" value="alpha/beta hydrolase"/>
    <property type="match status" value="1"/>
</dbReference>
<reference evidence="2" key="1">
    <citation type="journal article" date="2020" name="Stud. Mycol.">
        <title>101 Dothideomycetes genomes: a test case for predicting lifestyles and emergence of pathogens.</title>
        <authorList>
            <person name="Haridas S."/>
            <person name="Albert R."/>
            <person name="Binder M."/>
            <person name="Bloem J."/>
            <person name="Labutti K."/>
            <person name="Salamov A."/>
            <person name="Andreopoulos B."/>
            <person name="Baker S."/>
            <person name="Barry K."/>
            <person name="Bills G."/>
            <person name="Bluhm B."/>
            <person name="Cannon C."/>
            <person name="Castanera R."/>
            <person name="Culley D."/>
            <person name="Daum C."/>
            <person name="Ezra D."/>
            <person name="Gonzalez J."/>
            <person name="Henrissat B."/>
            <person name="Kuo A."/>
            <person name="Liang C."/>
            <person name="Lipzen A."/>
            <person name="Lutzoni F."/>
            <person name="Magnuson J."/>
            <person name="Mondo S."/>
            <person name="Nolan M."/>
            <person name="Ohm R."/>
            <person name="Pangilinan J."/>
            <person name="Park H.-J."/>
            <person name="Ramirez L."/>
            <person name="Alfaro M."/>
            <person name="Sun H."/>
            <person name="Tritt A."/>
            <person name="Yoshinaga Y."/>
            <person name="Zwiers L.-H."/>
            <person name="Turgeon B."/>
            <person name="Goodwin S."/>
            <person name="Spatafora J."/>
            <person name="Crous P."/>
            <person name="Grigoriev I."/>
        </authorList>
    </citation>
    <scope>NUCLEOTIDE SEQUENCE</scope>
    <source>
        <strain evidence="2">CBS 260.36</strain>
    </source>
</reference>
<dbReference type="GO" id="GO:0047372">
    <property type="term" value="F:monoacylglycerol lipase activity"/>
    <property type="evidence" value="ECO:0007669"/>
    <property type="project" value="TreeGrafter"/>
</dbReference>
<dbReference type="InterPro" id="IPR050266">
    <property type="entry name" value="AB_hydrolase_sf"/>
</dbReference>